<reference evidence="3" key="1">
    <citation type="submission" date="2016-02" db="EMBL/GenBank/DDBJ databases">
        <title>Draft genome sequence of Microdochium bolleyi, a fungal endophyte of beachgrass.</title>
        <authorList>
            <consortium name="DOE Joint Genome Institute"/>
            <person name="David A.S."/>
            <person name="May G."/>
            <person name="Haridas S."/>
            <person name="Lim J."/>
            <person name="Wang M."/>
            <person name="Labutti K."/>
            <person name="Lipzen A."/>
            <person name="Barry K."/>
            <person name="Grigoriev I.V."/>
        </authorList>
    </citation>
    <scope>NUCLEOTIDE SEQUENCE [LARGE SCALE GENOMIC DNA]</scope>
    <source>
        <strain evidence="3">J235TASD1</strain>
    </source>
</reference>
<sequence length="155" mass="18015">MTTMCRCPAHTWIERCTPELRQQKYPEIRHFCNPHERRVCANVDCYPQDGLAASVEYNGGHTGHTRRCLVVQMTAIRFSILISLFISVGIAWASPTPPRTLYGESAWQHTPQDGQDLNNGSKRAMWQWRWMAASQLFHWQCFHVRMEKARLPMPS</sequence>
<keyword evidence="1" id="KW-0472">Membrane</keyword>
<feature type="transmembrane region" description="Helical" evidence="1">
    <location>
        <begin position="75"/>
        <end position="93"/>
    </location>
</feature>
<proteinExistence type="predicted"/>
<evidence type="ECO:0000313" key="2">
    <source>
        <dbReference type="EMBL" id="KXJ97706.1"/>
    </source>
</evidence>
<evidence type="ECO:0000256" key="1">
    <source>
        <dbReference type="SAM" id="Phobius"/>
    </source>
</evidence>
<keyword evidence="1" id="KW-0812">Transmembrane</keyword>
<dbReference type="EMBL" id="KQ964245">
    <property type="protein sequence ID" value="KXJ97706.1"/>
    <property type="molecule type" value="Genomic_DNA"/>
</dbReference>
<keyword evidence="3" id="KW-1185">Reference proteome</keyword>
<name>A0A136JKQ1_9PEZI</name>
<evidence type="ECO:0000313" key="3">
    <source>
        <dbReference type="Proteomes" id="UP000070501"/>
    </source>
</evidence>
<organism evidence="2 3">
    <name type="scientific">Microdochium bolleyi</name>
    <dbReference type="NCBI Taxonomy" id="196109"/>
    <lineage>
        <taxon>Eukaryota</taxon>
        <taxon>Fungi</taxon>
        <taxon>Dikarya</taxon>
        <taxon>Ascomycota</taxon>
        <taxon>Pezizomycotina</taxon>
        <taxon>Sordariomycetes</taxon>
        <taxon>Xylariomycetidae</taxon>
        <taxon>Xylariales</taxon>
        <taxon>Microdochiaceae</taxon>
        <taxon>Microdochium</taxon>
    </lineage>
</organism>
<gene>
    <name evidence="2" type="ORF">Micbo1qcDRAFT_211989</name>
</gene>
<protein>
    <submittedName>
        <fullName evidence="2">Uncharacterized protein</fullName>
    </submittedName>
</protein>
<dbReference type="Proteomes" id="UP000070501">
    <property type="component" value="Unassembled WGS sequence"/>
</dbReference>
<accession>A0A136JKQ1</accession>
<dbReference type="InParanoid" id="A0A136JKQ1"/>
<dbReference type="AlphaFoldDB" id="A0A136JKQ1"/>
<keyword evidence="1" id="KW-1133">Transmembrane helix</keyword>